<accession>A0A5C5RQS6</accession>
<evidence type="ECO:0000313" key="1">
    <source>
        <dbReference type="EMBL" id="TWS25376.1"/>
    </source>
</evidence>
<keyword evidence="2" id="KW-1185">Reference proteome</keyword>
<dbReference type="Proteomes" id="UP000319792">
    <property type="component" value="Unassembled WGS sequence"/>
</dbReference>
<evidence type="ECO:0000313" key="2">
    <source>
        <dbReference type="Proteomes" id="UP000319792"/>
    </source>
</evidence>
<sequence>MARLMECVLTRPVRTRHGMFVAGLTVHADLDVEAPAGQVECVMSSIESAAGVHEVRALVPDSALQLGGEVAA</sequence>
<dbReference type="AlphaFoldDB" id="A0A5C5RQS6"/>
<comment type="caution">
    <text evidence="1">The sequence shown here is derived from an EMBL/GenBank/DDBJ whole genome shotgun (WGS) entry which is preliminary data.</text>
</comment>
<proteinExistence type="predicted"/>
<organism evidence="1 2">
    <name type="scientific">Tsukamurella sputi</name>
    <dbReference type="NCBI Taxonomy" id="2591848"/>
    <lineage>
        <taxon>Bacteria</taxon>
        <taxon>Bacillati</taxon>
        <taxon>Actinomycetota</taxon>
        <taxon>Actinomycetes</taxon>
        <taxon>Mycobacteriales</taxon>
        <taxon>Tsukamurellaceae</taxon>
        <taxon>Tsukamurella</taxon>
    </lineage>
</organism>
<dbReference type="RefSeq" id="WP_146433313.1">
    <property type="nucleotide sequence ID" value="NZ_VIGV01000002.1"/>
</dbReference>
<dbReference type="EMBL" id="VIGV01000002">
    <property type="protein sequence ID" value="TWS25376.1"/>
    <property type="molecule type" value="Genomic_DNA"/>
</dbReference>
<gene>
    <name evidence="1" type="ORF">FK268_09300</name>
</gene>
<protein>
    <submittedName>
        <fullName evidence="1">Uncharacterized protein</fullName>
    </submittedName>
</protein>
<name>A0A5C5RQS6_9ACTN</name>
<reference evidence="1 2" key="1">
    <citation type="submission" date="2019-08" db="EMBL/GenBank/DDBJ databases">
        <title>Tsukamurella conjunctivitidis sp. nov., Tsukamurella assacharolytica sp. nov. and Tsukamurella sputae sp. nov. isolated from patients with conjunctivitis, bacteraemia (lymphoma) and respiratory infection (sputum) in Hong Kong.</title>
        <authorList>
            <person name="Fok K.M.N."/>
            <person name="Fong J.Y.H."/>
        </authorList>
    </citation>
    <scope>NUCLEOTIDE SEQUENCE [LARGE SCALE GENOMIC DNA]</scope>
    <source>
        <strain evidence="1 2">HKU70</strain>
    </source>
</reference>